<proteinExistence type="predicted"/>
<gene>
    <name evidence="1" type="ORF">H5410_051528</name>
</gene>
<organism evidence="1 2">
    <name type="scientific">Solanum commersonii</name>
    <name type="common">Commerson's wild potato</name>
    <name type="synonym">Commerson's nightshade</name>
    <dbReference type="NCBI Taxonomy" id="4109"/>
    <lineage>
        <taxon>Eukaryota</taxon>
        <taxon>Viridiplantae</taxon>
        <taxon>Streptophyta</taxon>
        <taxon>Embryophyta</taxon>
        <taxon>Tracheophyta</taxon>
        <taxon>Spermatophyta</taxon>
        <taxon>Magnoliopsida</taxon>
        <taxon>eudicotyledons</taxon>
        <taxon>Gunneridae</taxon>
        <taxon>Pentapetalae</taxon>
        <taxon>asterids</taxon>
        <taxon>lamiids</taxon>
        <taxon>Solanales</taxon>
        <taxon>Solanaceae</taxon>
        <taxon>Solanoideae</taxon>
        <taxon>Solaneae</taxon>
        <taxon>Solanum</taxon>
    </lineage>
</organism>
<accession>A0A9J5X098</accession>
<reference evidence="1 2" key="1">
    <citation type="submission" date="2020-09" db="EMBL/GenBank/DDBJ databases">
        <title>De no assembly of potato wild relative species, Solanum commersonii.</title>
        <authorList>
            <person name="Cho K."/>
        </authorList>
    </citation>
    <scope>NUCLEOTIDE SEQUENCE [LARGE SCALE GENOMIC DNA]</scope>
    <source>
        <strain evidence="1">LZ3.2</strain>
        <tissue evidence="1">Leaf</tissue>
    </source>
</reference>
<keyword evidence="2" id="KW-1185">Reference proteome</keyword>
<dbReference type="EMBL" id="JACXVP010000010">
    <property type="protein sequence ID" value="KAG5580901.1"/>
    <property type="molecule type" value="Genomic_DNA"/>
</dbReference>
<sequence length="149" mass="17021">MELPNFVNKFFVVYKSGLALTSQVVRAKGAAQRKKSLITKVEGRRIQQKLSSHVRNYIFSIISRVKGRNEDIHSSDGEMMASQGTPAENRGDVINDFLPPRSYSRQSLIQYGQRLVQRRTAEVFKSDSNPVRSHFRSFTLIGERITYTP</sequence>
<evidence type="ECO:0000313" key="1">
    <source>
        <dbReference type="EMBL" id="KAG5580901.1"/>
    </source>
</evidence>
<dbReference type="AlphaFoldDB" id="A0A9J5X098"/>
<name>A0A9J5X098_SOLCO</name>
<comment type="caution">
    <text evidence="1">The sequence shown here is derived from an EMBL/GenBank/DDBJ whole genome shotgun (WGS) entry which is preliminary data.</text>
</comment>
<dbReference type="Proteomes" id="UP000824120">
    <property type="component" value="Chromosome 10"/>
</dbReference>
<evidence type="ECO:0000313" key="2">
    <source>
        <dbReference type="Proteomes" id="UP000824120"/>
    </source>
</evidence>
<protein>
    <submittedName>
        <fullName evidence="1">Uncharacterized protein</fullName>
    </submittedName>
</protein>